<proteinExistence type="inferred from homology"/>
<dbReference type="InterPro" id="IPR029753">
    <property type="entry name" value="D-isomer_DH_CS"/>
</dbReference>
<dbReference type="OrthoDB" id="9805416at2"/>
<dbReference type="PANTHER" id="PTHR42789:SF1">
    <property type="entry name" value="D-ISOMER SPECIFIC 2-HYDROXYACID DEHYDROGENASE FAMILY PROTEIN (AFU_ORTHOLOGUE AFUA_6G10090)"/>
    <property type="match status" value="1"/>
</dbReference>
<sequence length="316" mass="34958">MSEKILITPKSYYKIRDKMMPLLGDYQPIFNDTGKTFTEKQMLNLAEDVVGIIIGIDPISSKVIENASNLRAISKYGVGMDNIDLEAAREKNIKLDNTPGTNNVSVAELALGLIFAAARNLPQAVKSVKKGEWKRIKGVELTDKTLGLIGCGKIGREVVKRAAGIFKSIKVYDPYFDDSQFIRKYKLQMLDKDRLLQEADFISLHLPLNKETQNFISRKELSLLKGDAVLVNTSRGGLIDEAELYQALKNNELESAACDVFSEEPPGKHQLLELDNFLLTPHMGANTKEAVEKMAAAATRNLIAMLENNSAGGVKN</sequence>
<dbReference type="CDD" id="cd12172">
    <property type="entry name" value="PGDH_like_2"/>
    <property type="match status" value="1"/>
</dbReference>
<comment type="caution">
    <text evidence="7">The sequence shown here is derived from an EMBL/GenBank/DDBJ whole genome shotgun (WGS) entry which is preliminary data.</text>
</comment>
<dbReference type="Pfam" id="PF02826">
    <property type="entry name" value="2-Hacid_dh_C"/>
    <property type="match status" value="1"/>
</dbReference>
<reference evidence="7 8" key="1">
    <citation type="submission" date="2019-03" db="EMBL/GenBank/DDBJ databases">
        <title>Subsurface microbial communities from deep shales in Ohio and West Virginia, USA.</title>
        <authorList>
            <person name="Wrighton K."/>
        </authorList>
    </citation>
    <scope>NUCLEOTIDE SEQUENCE [LARGE SCALE GENOMIC DNA]</scope>
    <source>
        <strain evidence="7 8">MSL9.2</strain>
    </source>
</reference>
<evidence type="ECO:0000256" key="3">
    <source>
        <dbReference type="ARBA" id="ARBA00023027"/>
    </source>
</evidence>
<evidence type="ECO:0000256" key="4">
    <source>
        <dbReference type="RuleBase" id="RU003719"/>
    </source>
</evidence>
<evidence type="ECO:0000256" key="1">
    <source>
        <dbReference type="ARBA" id="ARBA00005854"/>
    </source>
</evidence>
<feature type="domain" description="D-isomer specific 2-hydroxyacid dehydrogenase catalytic" evidence="5">
    <location>
        <begin position="14"/>
        <end position="311"/>
    </location>
</feature>
<evidence type="ECO:0000259" key="5">
    <source>
        <dbReference type="Pfam" id="PF00389"/>
    </source>
</evidence>
<evidence type="ECO:0000256" key="2">
    <source>
        <dbReference type="ARBA" id="ARBA00023002"/>
    </source>
</evidence>
<dbReference type="SUPFAM" id="SSF52283">
    <property type="entry name" value="Formate/glycerate dehydrogenase catalytic domain-like"/>
    <property type="match status" value="1"/>
</dbReference>
<dbReference type="GO" id="GO:0016616">
    <property type="term" value="F:oxidoreductase activity, acting on the CH-OH group of donors, NAD or NADP as acceptor"/>
    <property type="evidence" value="ECO:0007669"/>
    <property type="project" value="InterPro"/>
</dbReference>
<dbReference type="PANTHER" id="PTHR42789">
    <property type="entry name" value="D-ISOMER SPECIFIC 2-HYDROXYACID DEHYDROGENASE FAMILY PROTEIN (AFU_ORTHOLOGUE AFUA_6G10090)"/>
    <property type="match status" value="1"/>
</dbReference>
<protein>
    <submittedName>
        <fullName evidence="7">D-3-phosphoglycerate dehydrogenase</fullName>
    </submittedName>
</protein>
<dbReference type="EMBL" id="SODA01000005">
    <property type="protein sequence ID" value="TDW06412.1"/>
    <property type="molecule type" value="Genomic_DNA"/>
</dbReference>
<dbReference type="FunFam" id="3.40.50.720:FF:000203">
    <property type="entry name" value="D-3-phosphoglycerate dehydrogenase (SerA)"/>
    <property type="match status" value="1"/>
</dbReference>
<keyword evidence="2 4" id="KW-0560">Oxidoreductase</keyword>
<gene>
    <name evidence="7" type="ORF">C8C77_10548</name>
</gene>
<dbReference type="GO" id="GO:0051287">
    <property type="term" value="F:NAD binding"/>
    <property type="evidence" value="ECO:0007669"/>
    <property type="project" value="InterPro"/>
</dbReference>
<evidence type="ECO:0000259" key="6">
    <source>
        <dbReference type="Pfam" id="PF02826"/>
    </source>
</evidence>
<organism evidence="7 8">
    <name type="scientific">Halanaerobium saccharolyticum</name>
    <dbReference type="NCBI Taxonomy" id="43595"/>
    <lineage>
        <taxon>Bacteria</taxon>
        <taxon>Bacillati</taxon>
        <taxon>Bacillota</taxon>
        <taxon>Clostridia</taxon>
        <taxon>Halanaerobiales</taxon>
        <taxon>Halanaerobiaceae</taxon>
        <taxon>Halanaerobium</taxon>
    </lineage>
</organism>
<dbReference type="SUPFAM" id="SSF51735">
    <property type="entry name" value="NAD(P)-binding Rossmann-fold domains"/>
    <property type="match status" value="1"/>
</dbReference>
<dbReference type="InterPro" id="IPR050857">
    <property type="entry name" value="D-2-hydroxyacid_DH"/>
</dbReference>
<name>A0A4R7Z9B9_9FIRM</name>
<keyword evidence="3" id="KW-0520">NAD</keyword>
<dbReference type="Pfam" id="PF00389">
    <property type="entry name" value="2-Hacid_dh"/>
    <property type="match status" value="1"/>
</dbReference>
<dbReference type="InterPro" id="IPR006139">
    <property type="entry name" value="D-isomer_2_OHA_DH_cat_dom"/>
</dbReference>
<dbReference type="InterPro" id="IPR036291">
    <property type="entry name" value="NAD(P)-bd_dom_sf"/>
</dbReference>
<accession>A0A4R7Z9B9</accession>
<dbReference type="PROSITE" id="PS00670">
    <property type="entry name" value="D_2_HYDROXYACID_DH_2"/>
    <property type="match status" value="1"/>
</dbReference>
<dbReference type="Gene3D" id="3.40.50.720">
    <property type="entry name" value="NAD(P)-binding Rossmann-like Domain"/>
    <property type="match status" value="2"/>
</dbReference>
<evidence type="ECO:0000313" key="7">
    <source>
        <dbReference type="EMBL" id="TDW06412.1"/>
    </source>
</evidence>
<dbReference type="AlphaFoldDB" id="A0A4R7Z9B9"/>
<dbReference type="PROSITE" id="PS00671">
    <property type="entry name" value="D_2_HYDROXYACID_DH_3"/>
    <property type="match status" value="1"/>
</dbReference>
<feature type="domain" description="D-isomer specific 2-hydroxyacid dehydrogenase NAD-binding" evidence="6">
    <location>
        <begin position="111"/>
        <end position="284"/>
    </location>
</feature>
<dbReference type="InterPro" id="IPR006140">
    <property type="entry name" value="D-isomer_DH_NAD-bd"/>
</dbReference>
<dbReference type="Proteomes" id="UP000294697">
    <property type="component" value="Unassembled WGS sequence"/>
</dbReference>
<comment type="similarity">
    <text evidence="1 4">Belongs to the D-isomer specific 2-hydroxyacid dehydrogenase family.</text>
</comment>
<evidence type="ECO:0000313" key="8">
    <source>
        <dbReference type="Proteomes" id="UP000294697"/>
    </source>
</evidence>
<dbReference type="RefSeq" id="WP_111570658.1">
    <property type="nucleotide sequence ID" value="NZ_QLME01000001.1"/>
</dbReference>